<organism evidence="2 3">
    <name type="scientific">Myroides odoratus</name>
    <name type="common">Flavobacterium odoratum</name>
    <dbReference type="NCBI Taxonomy" id="256"/>
    <lineage>
        <taxon>Bacteria</taxon>
        <taxon>Pseudomonadati</taxon>
        <taxon>Bacteroidota</taxon>
        <taxon>Flavobacteriia</taxon>
        <taxon>Flavobacteriales</taxon>
        <taxon>Flavobacteriaceae</taxon>
        <taxon>Myroides</taxon>
    </lineage>
</organism>
<dbReference type="GeneID" id="93528339"/>
<gene>
    <name evidence="2" type="ORF">I6I88_11765</name>
</gene>
<keyword evidence="1" id="KW-0732">Signal</keyword>
<dbReference type="OrthoDB" id="1430919at2"/>
<proteinExistence type="predicted"/>
<dbReference type="AlphaFoldDB" id="A0A9Q7E7S5"/>
<evidence type="ECO:0000313" key="3">
    <source>
        <dbReference type="Proteomes" id="UP000596202"/>
    </source>
</evidence>
<dbReference type="Proteomes" id="UP000596202">
    <property type="component" value="Chromosome"/>
</dbReference>
<evidence type="ECO:0000313" key="2">
    <source>
        <dbReference type="EMBL" id="QQT98892.1"/>
    </source>
</evidence>
<dbReference type="EMBL" id="CP068108">
    <property type="protein sequence ID" value="QQT98892.1"/>
    <property type="molecule type" value="Genomic_DNA"/>
</dbReference>
<accession>A0A9Q7E7S5</accession>
<name>A0A9Q7E7S5_MYROD</name>
<feature type="signal peptide" evidence="1">
    <location>
        <begin position="1"/>
        <end position="22"/>
    </location>
</feature>
<feature type="chain" id="PRO_5040496631" evidence="1">
    <location>
        <begin position="23"/>
        <end position="833"/>
    </location>
</feature>
<reference evidence="2 3" key="1">
    <citation type="submission" date="2021-01" db="EMBL/GenBank/DDBJ databases">
        <title>FDA dAtabase for Regulatory Grade micrObial Sequences (FDA-ARGOS): Supporting development and validation of Infectious Disease Dx tests.</title>
        <authorList>
            <person name="Sproer C."/>
            <person name="Gronow S."/>
            <person name="Severitt S."/>
            <person name="Schroder I."/>
            <person name="Tallon L."/>
            <person name="Sadzewicz L."/>
            <person name="Zhao X."/>
            <person name="Boylan J."/>
            <person name="Ott S."/>
            <person name="Bowen H."/>
            <person name="Vavikolanu K."/>
            <person name="Mehta A."/>
            <person name="Aluvathingal J."/>
            <person name="Nadendla S."/>
            <person name="Lowell S."/>
            <person name="Myers T."/>
            <person name="Yan Y."/>
            <person name="Sichtig H."/>
        </authorList>
    </citation>
    <scope>NUCLEOTIDE SEQUENCE [LARGE SCALE GENOMIC DNA]</scope>
    <source>
        <strain evidence="2 3">FDAARGOS_1131</strain>
    </source>
</reference>
<evidence type="ECO:0000256" key="1">
    <source>
        <dbReference type="SAM" id="SignalP"/>
    </source>
</evidence>
<dbReference type="RefSeq" id="WP_002986179.1">
    <property type="nucleotide sequence ID" value="NZ_CP068108.1"/>
</dbReference>
<protein>
    <submittedName>
        <fullName evidence="2">Uncharacterized protein</fullName>
    </submittedName>
</protein>
<sequence>MKKIILSAAVAFTVLTTSNVVAQQGFGTNTPDRSAAVDIVSSKRGLLIPRIDIPNLDQAAPVANPANALMVYNTGSTTAAGFYYWDATYNNNAGRWVRFVSSNSGSAVTVSAGTNVTVKPTTDGRDTDYNVSVKGGAEAGQVLVTKIVEIDGETVHTTEWVKPEDFIQGSVVGVNGVTAEIVGDKVQVGLGGALGKATTIETTAGDKGNTLAITGLEKLDGTAGKEFDATAQNIVIMGADGILKVVTPKALLEDVITEGVNGKALTSSSITVDTNGATALLKDVNIEITPGGAGGMVLVTKDDNGTKTTEWVTPESLGNTVTASNGLTKDANNDIALGGALSKATTITTDETNTLALDGLKEQDKAGVAGKNVVLADSKGVLSETTPANLIGQAIEDGGIDAKTLKGDGITVTAGSTVGTSLEVASALLKDVTLGIANGAVTNEKIDAGAVTADKMTSKDAASGDNAGAGKVPVADGQGGVTYQNVSTAIGKDLTTDGKIVIGTNKDSQLEDAVLVPTHLSIKEGSITTDEIADGTIANIDLGSQVVSADKMTSNTTANGTATPAGEGQIPVADGNGGVTYQQITGDVLNGKELKSTSIKVTGGEKALLDETTIEIAGGTAAGQVLVTKEVTVGGTTTYVTEWVTPNDLGNTVTASNGLTKTDNDIALGGTIDKGTTLAIAPGTSNPDGTVTGGGSLAITGLKTADSKQGNKTVVVQANGQLATIDTAAGNVTINQGGDVNISDNSVVNNYHPSMSEIVIEVTLGATDTNLSLPAVNGTEGQTISVKIVNTDEDHNGYLNIKSGSNVLAYGAMPHQGWIIKSNGTKWIVVGRN</sequence>